<keyword evidence="4" id="KW-1003">Cell membrane</keyword>
<feature type="domain" description="Major facilitator superfamily (MFS) profile" evidence="9">
    <location>
        <begin position="10"/>
        <end position="394"/>
    </location>
</feature>
<evidence type="ECO:0000259" key="9">
    <source>
        <dbReference type="PROSITE" id="PS50850"/>
    </source>
</evidence>
<feature type="transmembrane region" description="Helical" evidence="8">
    <location>
        <begin position="305"/>
        <end position="324"/>
    </location>
</feature>
<evidence type="ECO:0000256" key="3">
    <source>
        <dbReference type="ARBA" id="ARBA00022448"/>
    </source>
</evidence>
<keyword evidence="3" id="KW-0813">Transport</keyword>
<evidence type="ECO:0000256" key="4">
    <source>
        <dbReference type="ARBA" id="ARBA00022475"/>
    </source>
</evidence>
<dbReference type="SUPFAM" id="SSF103473">
    <property type="entry name" value="MFS general substrate transporter"/>
    <property type="match status" value="1"/>
</dbReference>
<keyword evidence="5 8" id="KW-0812">Transmembrane</keyword>
<dbReference type="PANTHER" id="PTHR23502:SF132">
    <property type="entry name" value="POLYAMINE TRANSPORTER 2-RELATED"/>
    <property type="match status" value="1"/>
</dbReference>
<comment type="similarity">
    <text evidence="2">Belongs to the major facilitator superfamily. Bcr/CmlA family.</text>
</comment>
<dbReference type="GO" id="GO:0042910">
    <property type="term" value="F:xenobiotic transmembrane transporter activity"/>
    <property type="evidence" value="ECO:0007669"/>
    <property type="project" value="InterPro"/>
</dbReference>
<name>A0A1M5E504_9BACE</name>
<evidence type="ECO:0000313" key="10">
    <source>
        <dbReference type="EMBL" id="SHF74313.1"/>
    </source>
</evidence>
<dbReference type="PROSITE" id="PS50850">
    <property type="entry name" value="MFS"/>
    <property type="match status" value="1"/>
</dbReference>
<feature type="transmembrane region" description="Helical" evidence="8">
    <location>
        <begin position="79"/>
        <end position="98"/>
    </location>
</feature>
<proteinExistence type="inferred from homology"/>
<protein>
    <submittedName>
        <fullName evidence="10">MFS transporter, DHA1 family, bicyclomycin/chloramphenicol resistance protein</fullName>
    </submittedName>
</protein>
<reference evidence="10 11" key="1">
    <citation type="submission" date="2016-11" db="EMBL/GenBank/DDBJ databases">
        <authorList>
            <person name="Jaros S."/>
            <person name="Januszkiewicz K."/>
            <person name="Wedrychowicz H."/>
        </authorList>
    </citation>
    <scope>NUCLEOTIDE SEQUENCE [LARGE SCALE GENOMIC DNA]</scope>
    <source>
        <strain evidence="10 11">DSM 26883</strain>
    </source>
</reference>
<evidence type="ECO:0000313" key="11">
    <source>
        <dbReference type="Proteomes" id="UP000184436"/>
    </source>
</evidence>
<feature type="transmembrane region" description="Helical" evidence="8">
    <location>
        <begin position="336"/>
        <end position="358"/>
    </location>
</feature>
<dbReference type="PANTHER" id="PTHR23502">
    <property type="entry name" value="MAJOR FACILITATOR SUPERFAMILY"/>
    <property type="match status" value="1"/>
</dbReference>
<dbReference type="InterPro" id="IPR004812">
    <property type="entry name" value="Efflux_drug-R_Bcr/CmlA"/>
</dbReference>
<keyword evidence="6 8" id="KW-1133">Transmembrane helix</keyword>
<dbReference type="STRING" id="871325.SAMN05444349_13244"/>
<accession>A0A1M5E504</accession>
<dbReference type="InterPro" id="IPR036259">
    <property type="entry name" value="MFS_trans_sf"/>
</dbReference>
<evidence type="ECO:0000256" key="5">
    <source>
        <dbReference type="ARBA" id="ARBA00022692"/>
    </source>
</evidence>
<feature type="transmembrane region" description="Helical" evidence="8">
    <location>
        <begin position="48"/>
        <end position="67"/>
    </location>
</feature>
<dbReference type="CDD" id="cd17320">
    <property type="entry name" value="MFS_MdfA_MDR_like"/>
    <property type="match status" value="1"/>
</dbReference>
<dbReference type="EMBL" id="FQVD01000032">
    <property type="protein sequence ID" value="SHF74313.1"/>
    <property type="molecule type" value="Genomic_DNA"/>
</dbReference>
<keyword evidence="11" id="KW-1185">Reference proteome</keyword>
<dbReference type="RefSeq" id="WP_025075653.1">
    <property type="nucleotide sequence ID" value="NZ_FQVD01000032.1"/>
</dbReference>
<evidence type="ECO:0000256" key="1">
    <source>
        <dbReference type="ARBA" id="ARBA00004651"/>
    </source>
</evidence>
<feature type="transmembrane region" description="Helical" evidence="8">
    <location>
        <begin position="104"/>
        <end position="125"/>
    </location>
</feature>
<evidence type="ECO:0000256" key="7">
    <source>
        <dbReference type="ARBA" id="ARBA00023136"/>
    </source>
</evidence>
<dbReference type="AlphaFoldDB" id="A0A1M5E504"/>
<keyword evidence="7 8" id="KW-0472">Membrane</keyword>
<dbReference type="GO" id="GO:1990961">
    <property type="term" value="P:xenobiotic detoxification by transmembrane export across the plasma membrane"/>
    <property type="evidence" value="ECO:0007669"/>
    <property type="project" value="InterPro"/>
</dbReference>
<sequence length="400" mass="42942">MNAIKEENSKVFLLLLLGMLTAFGPFVTDMYLPSLPSMIDYFSTSSSMVQLGLTTSMIGLALGQIFFGPLSDKYGRRPLLLVSIVLFMISTMLCLFVPDIYSFVTLRLIQGIAGAGGIVISRSISTDKFSGKELAKMLAMIGAINGVAPVAAPVIGGLLTGTVGWKGIFVILLLLGILLWIGCIRFKESLPIEKRSKTGVVATFRSFGTIVRNGRFMLYVLQLAFAQGILFAYIASSPFIIQQHYGFSPLAFSICFAVNAIAIGTAAAISVKFRKTEYGTLTGCVGMLVLSILMMVALYSQCNFWTYELLMFTLLFMMGLTFTTSTTLAMDCERQYSGAASALLGALCFAAGGIVSPLVGLGDILISTGITFIICAICSLLCALGAVRRTIVKVVKVSRI</sequence>
<feature type="transmembrane region" description="Helical" evidence="8">
    <location>
        <begin position="137"/>
        <end position="159"/>
    </location>
</feature>
<dbReference type="NCBIfam" id="TIGR00710">
    <property type="entry name" value="efflux_Bcr_CflA"/>
    <property type="match status" value="1"/>
</dbReference>
<feature type="transmembrane region" description="Helical" evidence="8">
    <location>
        <begin position="165"/>
        <end position="186"/>
    </location>
</feature>
<dbReference type="OrthoDB" id="9807274at2"/>
<dbReference type="GO" id="GO:0005886">
    <property type="term" value="C:plasma membrane"/>
    <property type="evidence" value="ECO:0007669"/>
    <property type="project" value="UniProtKB-SubCell"/>
</dbReference>
<dbReference type="Proteomes" id="UP000184436">
    <property type="component" value="Unassembled WGS sequence"/>
</dbReference>
<gene>
    <name evidence="10" type="ORF">SAMN05444349_13244</name>
</gene>
<dbReference type="InterPro" id="IPR020846">
    <property type="entry name" value="MFS_dom"/>
</dbReference>
<comment type="subcellular location">
    <subcellularLocation>
        <location evidence="1">Cell membrane</location>
        <topology evidence="1">Multi-pass membrane protein</topology>
    </subcellularLocation>
</comment>
<feature type="transmembrane region" description="Helical" evidence="8">
    <location>
        <begin position="247"/>
        <end position="271"/>
    </location>
</feature>
<dbReference type="InterPro" id="IPR011701">
    <property type="entry name" value="MFS"/>
</dbReference>
<dbReference type="Pfam" id="PF07690">
    <property type="entry name" value="MFS_1"/>
    <property type="match status" value="1"/>
</dbReference>
<feature type="transmembrane region" description="Helical" evidence="8">
    <location>
        <begin position="216"/>
        <end position="235"/>
    </location>
</feature>
<evidence type="ECO:0000256" key="6">
    <source>
        <dbReference type="ARBA" id="ARBA00022989"/>
    </source>
</evidence>
<evidence type="ECO:0000256" key="2">
    <source>
        <dbReference type="ARBA" id="ARBA00006236"/>
    </source>
</evidence>
<feature type="transmembrane region" description="Helical" evidence="8">
    <location>
        <begin position="364"/>
        <end position="387"/>
    </location>
</feature>
<organism evidence="10 11">
    <name type="scientific">Bacteroides faecichinchillae</name>
    <dbReference type="NCBI Taxonomy" id="871325"/>
    <lineage>
        <taxon>Bacteria</taxon>
        <taxon>Pseudomonadati</taxon>
        <taxon>Bacteroidota</taxon>
        <taxon>Bacteroidia</taxon>
        <taxon>Bacteroidales</taxon>
        <taxon>Bacteroidaceae</taxon>
        <taxon>Bacteroides</taxon>
    </lineage>
</organism>
<feature type="transmembrane region" description="Helical" evidence="8">
    <location>
        <begin position="278"/>
        <end position="299"/>
    </location>
</feature>
<dbReference type="Gene3D" id="1.20.1720.10">
    <property type="entry name" value="Multidrug resistance protein D"/>
    <property type="match status" value="1"/>
</dbReference>
<feature type="transmembrane region" description="Helical" evidence="8">
    <location>
        <begin position="12"/>
        <end position="28"/>
    </location>
</feature>
<evidence type="ECO:0000256" key="8">
    <source>
        <dbReference type="SAM" id="Phobius"/>
    </source>
</evidence>